<dbReference type="InterPro" id="IPR025660">
    <property type="entry name" value="Pept_his_AS"/>
</dbReference>
<protein>
    <submittedName>
        <fullName evidence="3">C1 family peptidase</fullName>
    </submittedName>
</protein>
<dbReference type="PANTHER" id="PTHR12411">
    <property type="entry name" value="CYSTEINE PROTEASE FAMILY C1-RELATED"/>
    <property type="match status" value="1"/>
</dbReference>
<evidence type="ECO:0000313" key="4">
    <source>
        <dbReference type="Proteomes" id="UP001221328"/>
    </source>
</evidence>
<reference evidence="3 4" key="1">
    <citation type="journal article" date="2015" name="Int. J. Syst. Evol. Microbiol.">
        <title>Streptomyces gilvifuscus sp. nov., an actinomycete that produces antibacterial compounds isolated from soil.</title>
        <authorList>
            <person name="Nguyen T.M."/>
            <person name="Kim J."/>
        </authorList>
    </citation>
    <scope>NUCLEOTIDE SEQUENCE [LARGE SCALE GENOMIC DNA]</scope>
    <source>
        <strain evidence="3 4">T113</strain>
    </source>
</reference>
<dbReference type="Gene3D" id="3.90.70.10">
    <property type="entry name" value="Cysteine proteinases"/>
    <property type="match status" value="1"/>
</dbReference>
<organism evidence="3 4">
    <name type="scientific">Streptomyces gilvifuscus</name>
    <dbReference type="NCBI Taxonomy" id="1550617"/>
    <lineage>
        <taxon>Bacteria</taxon>
        <taxon>Bacillati</taxon>
        <taxon>Actinomycetota</taxon>
        <taxon>Actinomycetes</taxon>
        <taxon>Kitasatosporales</taxon>
        <taxon>Streptomycetaceae</taxon>
        <taxon>Streptomyces</taxon>
    </lineage>
</organism>
<keyword evidence="4" id="KW-1185">Reference proteome</keyword>
<accession>A0ABT5G363</accession>
<dbReference type="InterPro" id="IPR000668">
    <property type="entry name" value="Peptidase_C1A_C"/>
</dbReference>
<dbReference type="PROSITE" id="PS00639">
    <property type="entry name" value="THIOL_PROTEASE_HIS"/>
    <property type="match status" value="1"/>
</dbReference>
<dbReference type="EMBL" id="JAQOSK010000016">
    <property type="protein sequence ID" value="MDC2959286.1"/>
    <property type="molecule type" value="Genomic_DNA"/>
</dbReference>
<dbReference type="SUPFAM" id="SSF54001">
    <property type="entry name" value="Cysteine proteinases"/>
    <property type="match status" value="1"/>
</dbReference>
<evidence type="ECO:0000259" key="2">
    <source>
        <dbReference type="SMART" id="SM00645"/>
    </source>
</evidence>
<proteinExistence type="inferred from homology"/>
<gene>
    <name evidence="3" type="ORF">PO587_33120</name>
</gene>
<evidence type="ECO:0000313" key="3">
    <source>
        <dbReference type="EMBL" id="MDC2959286.1"/>
    </source>
</evidence>
<sequence length="917" mass="99264">MVPDPFAEGKNLDLAAAQMPNFNLVDGTVAIATDPQMPFVLFKGYNPDTWFYAPRWGRIAKNPDGEPAFMVSKKVRNNPDGSKTTLGGILSFMVELVVELPNDAQRQQWTNLIKTLYNLQPSSGAFNFQPLRVNPGTMNVYGLDQYARPGQPLKNVQVGASSSIAFAIDLTPDGADHFAAMLGASPLPYPPQVAIMFDYTYQYLIPQCRIQASGYKKKCYDYFSWNAKARASYFGLVNGSFDYQSVRADLRQQQALNVSVIGQPPTGVDLGKLLDSIFDLYLKMQVGEWIQPDPKPVEASAPGGFFGGVSVAMKDVSLSDTEQFDETLEFTGIANNLHQVSFNFEQQLGSFDPHKHLFIEEDDIKLPFIVSIQGSPLLQRVSTAATYTTSLGPRTVQVDAVSAEGGQSKGIIQFTPPQRPTSAQIDMLVDLHSPYIGYEYKLTQPVSDSGACFPFWPDAYMQRTNVIFVDPITAVDKTSKALFTWEWTPPANTSTPRPKVSGYFVVGVDPNVTYNLPSCDIDFPYSPNDWTGETTPKILYKMQGLTGDWRGRSFSGSIQLGTRAISLQFDGSTAIGTGLAGPAGMVENVTNDPARRDRLLALYGSPPSVMGSPSAAEGRPPGAGFIPPDRIGTLGTGGGPLPRLGYQPDTAGGEPSLYEREMIAAARFQAAGAAHGVTAGPPEYDLRDVYGQNFVTPVRNQGHCGSCVAFGTTATVEGTLQVRRKDPELDPDFSEAHLFYCLAASRGRTCGNVGEANGGWFPSGALDAWRDTGVADEACFPYVAPASGSDPTPPCTACYDAPSRTTVIDGWSLLQSADDMKSWIAGDGQGGPLTACFTVYQDFYDFFQSNPTGIYRKSSSPGALHGGHCVCVVGYSDSDQAWICKNSWGPLWAASGFFKIGYGEVGIDSYMWAVDIS</sequence>
<dbReference type="InterPro" id="IPR038765">
    <property type="entry name" value="Papain-like_cys_pep_sf"/>
</dbReference>
<dbReference type="InterPro" id="IPR013128">
    <property type="entry name" value="Peptidase_C1A"/>
</dbReference>
<dbReference type="Proteomes" id="UP001221328">
    <property type="component" value="Unassembled WGS sequence"/>
</dbReference>
<name>A0ABT5G363_9ACTN</name>
<dbReference type="Pfam" id="PF00112">
    <property type="entry name" value="Peptidase_C1"/>
    <property type="match status" value="1"/>
</dbReference>
<feature type="domain" description="Peptidase C1A papain C-terminal" evidence="2">
    <location>
        <begin position="680"/>
        <end position="915"/>
    </location>
</feature>
<evidence type="ECO:0000256" key="1">
    <source>
        <dbReference type="ARBA" id="ARBA00008455"/>
    </source>
</evidence>
<dbReference type="SMART" id="SM00645">
    <property type="entry name" value="Pept_C1"/>
    <property type="match status" value="1"/>
</dbReference>
<dbReference type="RefSeq" id="WP_272177741.1">
    <property type="nucleotide sequence ID" value="NZ_JAQOSK010000016.1"/>
</dbReference>
<comment type="caution">
    <text evidence="3">The sequence shown here is derived from an EMBL/GenBank/DDBJ whole genome shotgun (WGS) entry which is preliminary data.</text>
</comment>
<comment type="similarity">
    <text evidence="1">Belongs to the peptidase C1 family.</text>
</comment>